<dbReference type="Gene3D" id="3.40.710.10">
    <property type="entry name" value="DD-peptidase/beta-lactamase superfamily"/>
    <property type="match status" value="1"/>
</dbReference>
<dbReference type="InterPro" id="IPR012338">
    <property type="entry name" value="Beta-lactam/transpept-like"/>
</dbReference>
<gene>
    <name evidence="3" type="ORF">HKW67_18575</name>
</gene>
<evidence type="ECO:0000256" key="1">
    <source>
        <dbReference type="SAM" id="SignalP"/>
    </source>
</evidence>
<dbReference type="GO" id="GO:0016787">
    <property type="term" value="F:hydrolase activity"/>
    <property type="evidence" value="ECO:0007669"/>
    <property type="project" value="UniProtKB-KW"/>
</dbReference>
<keyword evidence="1" id="KW-0732">Signal</keyword>
<accession>A0A6M4IUE0</accession>
<evidence type="ECO:0000313" key="3">
    <source>
        <dbReference type="EMBL" id="QJR37369.1"/>
    </source>
</evidence>
<keyword evidence="3" id="KW-0378">Hydrolase</keyword>
<dbReference type="AlphaFoldDB" id="A0A6M4IUE0"/>
<dbReference type="KEGG" id="ggr:HKW67_18575"/>
<organism evidence="3 4">
    <name type="scientific">Gemmatimonas groenlandica</name>
    <dbReference type="NCBI Taxonomy" id="2732249"/>
    <lineage>
        <taxon>Bacteria</taxon>
        <taxon>Pseudomonadati</taxon>
        <taxon>Gemmatimonadota</taxon>
        <taxon>Gemmatimonadia</taxon>
        <taxon>Gemmatimonadales</taxon>
        <taxon>Gemmatimonadaceae</taxon>
        <taxon>Gemmatimonas</taxon>
    </lineage>
</organism>
<dbReference type="PANTHER" id="PTHR46825:SF9">
    <property type="entry name" value="BETA-LACTAMASE-RELATED DOMAIN-CONTAINING PROTEIN"/>
    <property type="match status" value="1"/>
</dbReference>
<dbReference type="SUPFAM" id="SSF56601">
    <property type="entry name" value="beta-lactamase/transpeptidase-like"/>
    <property type="match status" value="1"/>
</dbReference>
<feature type="chain" id="PRO_5026964221" evidence="1">
    <location>
        <begin position="27"/>
        <end position="531"/>
    </location>
</feature>
<proteinExistence type="predicted"/>
<evidence type="ECO:0000259" key="2">
    <source>
        <dbReference type="Pfam" id="PF00144"/>
    </source>
</evidence>
<dbReference type="InterPro" id="IPR050491">
    <property type="entry name" value="AmpC-like"/>
</dbReference>
<dbReference type="Pfam" id="PF00144">
    <property type="entry name" value="Beta-lactamase"/>
    <property type="match status" value="1"/>
</dbReference>
<reference evidence="3 4" key="1">
    <citation type="submission" date="2020-05" db="EMBL/GenBank/DDBJ databases">
        <title>Complete genome sequence of Gemmatimonas greenlandica TET16.</title>
        <authorList>
            <person name="Zeng Y."/>
        </authorList>
    </citation>
    <scope>NUCLEOTIDE SEQUENCE [LARGE SCALE GENOMIC DNA]</scope>
    <source>
        <strain evidence="3 4">TET16</strain>
    </source>
</reference>
<sequence length="531" mass="56535">MRPLSAFVSRAFGAALLSTIASVSSAAQSSIAPPARFTDPDRVTKLRAALPQIDSVMRAFAASSRVPGIAYGVIVDGQLLHVSALGLRDVPSKAAVDTSSVFRIASMTKSFTALSILQLRDAGKLSLDDPAERYVPELKAMRYATSDAPRITIRHLLSHSAGFPEDNPWGDQQLAATDAQLSAMIKAGIPFSNAPGTAYEYSNFGFAILGRIVQNVSGMPYARYIQERVLRPLGMTSTTMEARDVPANRLAHGYRLQDGAWLEEAALPDGSFGAMGGMLTSSADLSRWVALMLDAWPARDGAESPVLKRSSLREMQQIARFGGATAARNAAGVLSLNAGGYAYGLRSASNCLFAHIVSHSGGLPGFGSQMRWLPEHGVGVVALGNLTYTGWTGVIDQSFEILARSGGLKPREPQPAPVLLAMQSQVTRLVQEWNQPLADSIAAMNLFLDESGPRRAAAIEKMSNAVGGNCKAVGQIWAENALRGVWRMQCANGALSVGITLAPTEPARVQQFTVLPMRADAVMGPAPLCRQ</sequence>
<protein>
    <submittedName>
        <fullName evidence="3">Serine hydrolase</fullName>
    </submittedName>
</protein>
<dbReference type="Proteomes" id="UP000500938">
    <property type="component" value="Chromosome"/>
</dbReference>
<keyword evidence="4" id="KW-1185">Reference proteome</keyword>
<feature type="domain" description="Beta-lactamase-related" evidence="2">
    <location>
        <begin position="53"/>
        <end position="393"/>
    </location>
</feature>
<dbReference type="RefSeq" id="WP_171226804.1">
    <property type="nucleotide sequence ID" value="NZ_CP053085.1"/>
</dbReference>
<dbReference type="EMBL" id="CP053085">
    <property type="protein sequence ID" value="QJR37369.1"/>
    <property type="molecule type" value="Genomic_DNA"/>
</dbReference>
<evidence type="ECO:0000313" key="4">
    <source>
        <dbReference type="Proteomes" id="UP000500938"/>
    </source>
</evidence>
<dbReference type="InterPro" id="IPR001466">
    <property type="entry name" value="Beta-lactam-related"/>
</dbReference>
<dbReference type="PANTHER" id="PTHR46825">
    <property type="entry name" value="D-ALANYL-D-ALANINE-CARBOXYPEPTIDASE/ENDOPEPTIDASE AMPH"/>
    <property type="match status" value="1"/>
</dbReference>
<feature type="signal peptide" evidence="1">
    <location>
        <begin position="1"/>
        <end position="26"/>
    </location>
</feature>
<name>A0A6M4IUE0_9BACT</name>